<dbReference type="Gene3D" id="2.130.10.10">
    <property type="entry name" value="YVTN repeat-like/Quinoprotein amine dehydrogenase"/>
    <property type="match status" value="1"/>
</dbReference>
<dbReference type="Proteomes" id="UP001153618">
    <property type="component" value="Unassembled WGS sequence"/>
</dbReference>
<name>A0A9W4HT74_PENOL</name>
<keyword evidence="3" id="KW-1185">Reference proteome</keyword>
<reference evidence="2" key="1">
    <citation type="submission" date="2021-07" db="EMBL/GenBank/DDBJ databases">
        <authorList>
            <person name="Branca A.L. A."/>
        </authorList>
    </citation>
    <scope>NUCLEOTIDE SEQUENCE</scope>
</reference>
<dbReference type="InterPro" id="IPR015943">
    <property type="entry name" value="WD40/YVTN_repeat-like_dom_sf"/>
</dbReference>
<dbReference type="InterPro" id="IPR036322">
    <property type="entry name" value="WD40_repeat_dom_sf"/>
</dbReference>
<dbReference type="EMBL" id="CAJVOS010000026">
    <property type="protein sequence ID" value="CAG8112954.1"/>
    <property type="molecule type" value="Genomic_DNA"/>
</dbReference>
<evidence type="ECO:0000256" key="1">
    <source>
        <dbReference type="PROSITE-ProRule" id="PRU00221"/>
    </source>
</evidence>
<accession>A0A9W4HT74</accession>
<dbReference type="PROSITE" id="PS50082">
    <property type="entry name" value="WD_REPEATS_2"/>
    <property type="match status" value="2"/>
</dbReference>
<dbReference type="SUPFAM" id="SSF50978">
    <property type="entry name" value="WD40 repeat-like"/>
    <property type="match status" value="1"/>
</dbReference>
<sequence length="331" mass="36812">MLWNAHDDMEQPKTGGELSKITRLRLSPNGEVLLSGACDGTIGLWDTKDWNLRKTIKDATTIKGETDECSFITSVAMSPDGLKVASSHDEGVIRIWDMSTGTPQHRIDSDPELCADVFFVFSPDGRILAASSRYHLMGNGKPPRGTQIIRLWDTVSSKHVQTFMGSYQPSLLARTVIFSHDGQMLALLFEKDFNIIIELRETATGMLKQTFLYPVAQYEWIDSFAFSPDGKGLELSFTAELTILYQPLGGDFESPNSGLTKTYNSPIRLSRSDRWITLGGERILWLPTEYGFIGRRFVVKGSTIAFFLMNGHTPIIGFNVDGAKSHENGSS</sequence>
<proteinExistence type="predicted"/>
<dbReference type="OrthoDB" id="538223at2759"/>
<evidence type="ECO:0000313" key="2">
    <source>
        <dbReference type="EMBL" id="CAG8112954.1"/>
    </source>
</evidence>
<protein>
    <recommendedName>
        <fullName evidence="4">WD40 repeat-like protein</fullName>
    </recommendedName>
</protein>
<dbReference type="PANTHER" id="PTHR19879">
    <property type="entry name" value="TRANSCRIPTION INITIATION FACTOR TFIID"/>
    <property type="match status" value="1"/>
</dbReference>
<comment type="caution">
    <text evidence="2">The sequence shown here is derived from an EMBL/GenBank/DDBJ whole genome shotgun (WGS) entry which is preliminary data.</text>
</comment>
<keyword evidence="1" id="KW-0853">WD repeat</keyword>
<dbReference type="InterPro" id="IPR001680">
    <property type="entry name" value="WD40_rpt"/>
</dbReference>
<feature type="repeat" description="WD" evidence="1">
    <location>
        <begin position="72"/>
        <end position="106"/>
    </location>
</feature>
<feature type="repeat" description="WD" evidence="1">
    <location>
        <begin position="14"/>
        <end position="55"/>
    </location>
</feature>
<dbReference type="AlphaFoldDB" id="A0A9W4HT74"/>
<dbReference type="PROSITE" id="PS50294">
    <property type="entry name" value="WD_REPEATS_REGION"/>
    <property type="match status" value="2"/>
</dbReference>
<dbReference type="PANTHER" id="PTHR19879:SF9">
    <property type="entry name" value="TRANSCRIPTION INITIATION FACTOR TFIID SUBUNIT 5"/>
    <property type="match status" value="1"/>
</dbReference>
<evidence type="ECO:0000313" key="3">
    <source>
        <dbReference type="Proteomes" id="UP001153618"/>
    </source>
</evidence>
<dbReference type="Pfam" id="PF00400">
    <property type="entry name" value="WD40"/>
    <property type="match status" value="2"/>
</dbReference>
<gene>
    <name evidence="2" type="ORF">POLS_LOCUS5010</name>
</gene>
<organism evidence="2 3">
    <name type="scientific">Penicillium olsonii</name>
    <dbReference type="NCBI Taxonomy" id="99116"/>
    <lineage>
        <taxon>Eukaryota</taxon>
        <taxon>Fungi</taxon>
        <taxon>Dikarya</taxon>
        <taxon>Ascomycota</taxon>
        <taxon>Pezizomycotina</taxon>
        <taxon>Eurotiomycetes</taxon>
        <taxon>Eurotiomycetidae</taxon>
        <taxon>Eurotiales</taxon>
        <taxon>Aspergillaceae</taxon>
        <taxon>Penicillium</taxon>
    </lineage>
</organism>
<evidence type="ECO:0008006" key="4">
    <source>
        <dbReference type="Google" id="ProtNLM"/>
    </source>
</evidence>
<dbReference type="SMART" id="SM00320">
    <property type="entry name" value="WD40"/>
    <property type="match status" value="2"/>
</dbReference>